<dbReference type="Proteomes" id="UP000184364">
    <property type="component" value="Unassembled WGS sequence"/>
</dbReference>
<dbReference type="EMBL" id="FRAV01000003">
    <property type="protein sequence ID" value="SHK36815.1"/>
    <property type="molecule type" value="Genomic_DNA"/>
</dbReference>
<protein>
    <submittedName>
        <fullName evidence="1">Uncharacterized protein</fullName>
    </submittedName>
</protein>
<dbReference type="AlphaFoldDB" id="A0A1M6RWA8"/>
<reference evidence="2" key="1">
    <citation type="submission" date="2016-11" db="EMBL/GenBank/DDBJ databases">
        <authorList>
            <person name="Varghese N."/>
            <person name="Submissions S."/>
        </authorList>
    </citation>
    <scope>NUCLEOTIDE SEQUENCE [LARGE SCALE GENOMIC DNA]</scope>
    <source>
        <strain evidence="2">DSM 26899</strain>
    </source>
</reference>
<keyword evidence="2" id="KW-1185">Reference proteome</keyword>
<evidence type="ECO:0000313" key="1">
    <source>
        <dbReference type="EMBL" id="SHK36815.1"/>
    </source>
</evidence>
<evidence type="ECO:0000313" key="2">
    <source>
        <dbReference type="Proteomes" id="UP000184364"/>
    </source>
</evidence>
<organism evidence="1 2">
    <name type="scientific">Chryseobacterium polytrichastri</name>
    <dbReference type="NCBI Taxonomy" id="1302687"/>
    <lineage>
        <taxon>Bacteria</taxon>
        <taxon>Pseudomonadati</taxon>
        <taxon>Bacteroidota</taxon>
        <taxon>Flavobacteriia</taxon>
        <taxon>Flavobacteriales</taxon>
        <taxon>Weeksellaceae</taxon>
        <taxon>Chryseobacterium group</taxon>
        <taxon>Chryseobacterium</taxon>
    </lineage>
</organism>
<accession>A0A1M6RWA8</accession>
<sequence>MYFGSVFCIPSENLLPMKFLYFFVFALFFSCTKSLEDRCFIKEGEQFFEGYVQEDPFTVKQILYKKPDYLEIINLRKFRNFKQDSSEYRSNVYNLEANEKYWKDQKVIFADFDKYFFGQFEYSFKQNDGNIKYALGRNGLGYWLLEIKNNQPSAYFLGLSFNHYYFNKIQDKPIVKDGFFQIEGSLVELMKMPRRNDYTALEDGKLFKISLKELIKDSDKDGFNDIFETSFGLNPNNKDTDGDGINDFKDHNPLFKSEKNKFTGLYEDLLSQHLGFVKDKLDKIPYFIVPYETDCDYFQKVNPEAKVLIMSLSKNKQPYYVRVTDIFNGGYSKIQKDKTNLEKFYINEWGSGSTNDYSVEYKNGKWIFNLIGGTVS</sequence>
<gene>
    <name evidence="1" type="ORF">SAMN05444267_100397</name>
</gene>
<proteinExistence type="predicted"/>
<name>A0A1M6RWA8_9FLAO</name>